<dbReference type="Proteomes" id="UP000077202">
    <property type="component" value="Unassembled WGS sequence"/>
</dbReference>
<comment type="caution">
    <text evidence="4">The sequence shown here is derived from an EMBL/GenBank/DDBJ whole genome shotgun (WGS) entry which is preliminary data.</text>
</comment>
<dbReference type="GO" id="GO:0008270">
    <property type="term" value="F:zinc ion binding"/>
    <property type="evidence" value="ECO:0007669"/>
    <property type="project" value="UniProtKB-KW"/>
</dbReference>
<dbReference type="InterPro" id="IPR013083">
    <property type="entry name" value="Znf_RING/FYVE/PHD"/>
</dbReference>
<evidence type="ECO:0000256" key="1">
    <source>
        <dbReference type="PROSITE-ProRule" id="PRU00175"/>
    </source>
</evidence>
<feature type="compositionally biased region" description="Basic and acidic residues" evidence="2">
    <location>
        <begin position="1"/>
        <end position="10"/>
    </location>
</feature>
<dbReference type="EMBL" id="LVLJ01000203">
    <property type="protein sequence ID" value="OAE35296.1"/>
    <property type="molecule type" value="Genomic_DNA"/>
</dbReference>
<keyword evidence="1" id="KW-0479">Metal-binding</keyword>
<name>A0A176WSM0_MARPO</name>
<proteinExistence type="predicted"/>
<evidence type="ECO:0000259" key="3">
    <source>
        <dbReference type="PROSITE" id="PS50089"/>
    </source>
</evidence>
<evidence type="ECO:0000313" key="5">
    <source>
        <dbReference type="Proteomes" id="UP000077202"/>
    </source>
</evidence>
<reference evidence="4" key="1">
    <citation type="submission" date="2016-03" db="EMBL/GenBank/DDBJ databases">
        <title>Mechanisms controlling the formation of the plant cell surface in tip-growing cells are functionally conserved among land plants.</title>
        <authorList>
            <person name="Honkanen S."/>
            <person name="Jones V.A."/>
            <person name="Morieri G."/>
            <person name="Champion C."/>
            <person name="Hetherington A.J."/>
            <person name="Kelly S."/>
            <person name="Saint-Marcoux D."/>
            <person name="Proust H."/>
            <person name="Prescott H."/>
            <person name="Dolan L."/>
        </authorList>
    </citation>
    <scope>NUCLEOTIDE SEQUENCE [LARGE SCALE GENOMIC DNA]</scope>
    <source>
        <tissue evidence="4">Whole gametophyte</tissue>
    </source>
</reference>
<keyword evidence="1" id="KW-0862">Zinc</keyword>
<evidence type="ECO:0000313" key="4">
    <source>
        <dbReference type="EMBL" id="OAE35296.1"/>
    </source>
</evidence>
<gene>
    <name evidence="4" type="ORF">AXG93_392s1450</name>
</gene>
<dbReference type="PROSITE" id="PS50089">
    <property type="entry name" value="ZF_RING_2"/>
    <property type="match status" value="1"/>
</dbReference>
<organism evidence="4 5">
    <name type="scientific">Marchantia polymorpha subsp. ruderalis</name>
    <dbReference type="NCBI Taxonomy" id="1480154"/>
    <lineage>
        <taxon>Eukaryota</taxon>
        <taxon>Viridiplantae</taxon>
        <taxon>Streptophyta</taxon>
        <taxon>Embryophyta</taxon>
        <taxon>Marchantiophyta</taxon>
        <taxon>Marchantiopsida</taxon>
        <taxon>Marchantiidae</taxon>
        <taxon>Marchantiales</taxon>
        <taxon>Marchantiaceae</taxon>
        <taxon>Marchantia</taxon>
    </lineage>
</organism>
<protein>
    <recommendedName>
        <fullName evidence="3">RING-type domain-containing protein</fullName>
    </recommendedName>
</protein>
<accession>A0A176WSM0</accession>
<dbReference type="AlphaFoldDB" id="A0A176WSM0"/>
<feature type="domain" description="RING-type" evidence="3">
    <location>
        <begin position="244"/>
        <end position="282"/>
    </location>
</feature>
<dbReference type="Gene3D" id="3.30.40.10">
    <property type="entry name" value="Zinc/RING finger domain, C3HC4 (zinc finger)"/>
    <property type="match status" value="1"/>
</dbReference>
<dbReference type="Pfam" id="PF13920">
    <property type="entry name" value="zf-C3HC4_3"/>
    <property type="match status" value="1"/>
</dbReference>
<sequence>MEGAEAKERNSGPSPSPGCAEKPAIMPRRKSRRLSLSSQEGSSVLYTSSEGTTFRLDHEATRQEEIAEFLRRNVSSTSDLKSFADSTLRLLKEICRTADARGERVNVQIPSPEVLNTIRNVVDDLIEDVKEVRMKVLSRKKVTSRDPSVMSRKVHGCENGNSVVHTMNVNLKDDELKPQWQDSEAEAEADADAEVEVKIEQGMGAIGPDDVIRTDVVINDLSCLASQLGKKKALLRRKRTRVMCQACLIKPRRSVILGCKHSMYCSPCLNDPDMKVNNCPGCGEKITDIVYCNNTNGERRTENECRGADWEREEVAAIAKEPLATLNKENFGSTESGQLDSIEEKFC</sequence>
<dbReference type="InterPro" id="IPR001841">
    <property type="entry name" value="Znf_RING"/>
</dbReference>
<keyword evidence="1" id="KW-0863">Zinc-finger</keyword>
<dbReference type="SUPFAM" id="SSF57850">
    <property type="entry name" value="RING/U-box"/>
    <property type="match status" value="1"/>
</dbReference>
<feature type="region of interest" description="Disordered" evidence="2">
    <location>
        <begin position="1"/>
        <end position="42"/>
    </location>
</feature>
<keyword evidence="5" id="KW-1185">Reference proteome</keyword>
<evidence type="ECO:0000256" key="2">
    <source>
        <dbReference type="SAM" id="MobiDB-lite"/>
    </source>
</evidence>